<evidence type="ECO:0000313" key="2">
    <source>
        <dbReference type="Proteomes" id="UP000717696"/>
    </source>
</evidence>
<comment type="caution">
    <text evidence="1">The sequence shown here is derived from an EMBL/GenBank/DDBJ whole genome shotgun (WGS) entry which is preliminary data.</text>
</comment>
<dbReference type="EMBL" id="JAGMUU010000013">
    <property type="protein sequence ID" value="KAH7140448.1"/>
    <property type="molecule type" value="Genomic_DNA"/>
</dbReference>
<accession>A0A9P9IYG3</accession>
<gene>
    <name evidence="1" type="ORF">B0J13DRAFT_608807</name>
</gene>
<keyword evidence="2" id="KW-1185">Reference proteome</keyword>
<organism evidence="1 2">
    <name type="scientific">Dactylonectria estremocensis</name>
    <dbReference type="NCBI Taxonomy" id="1079267"/>
    <lineage>
        <taxon>Eukaryota</taxon>
        <taxon>Fungi</taxon>
        <taxon>Dikarya</taxon>
        <taxon>Ascomycota</taxon>
        <taxon>Pezizomycotina</taxon>
        <taxon>Sordariomycetes</taxon>
        <taxon>Hypocreomycetidae</taxon>
        <taxon>Hypocreales</taxon>
        <taxon>Nectriaceae</taxon>
        <taxon>Dactylonectria</taxon>
    </lineage>
</organism>
<evidence type="ECO:0000313" key="1">
    <source>
        <dbReference type="EMBL" id="KAH7140448.1"/>
    </source>
</evidence>
<name>A0A9P9IYG3_9HYPO</name>
<dbReference type="Proteomes" id="UP000717696">
    <property type="component" value="Unassembled WGS sequence"/>
</dbReference>
<proteinExistence type="predicted"/>
<reference evidence="1" key="1">
    <citation type="journal article" date="2021" name="Nat. Commun.">
        <title>Genetic determinants of endophytism in the Arabidopsis root mycobiome.</title>
        <authorList>
            <person name="Mesny F."/>
            <person name="Miyauchi S."/>
            <person name="Thiergart T."/>
            <person name="Pickel B."/>
            <person name="Atanasova L."/>
            <person name="Karlsson M."/>
            <person name="Huettel B."/>
            <person name="Barry K.W."/>
            <person name="Haridas S."/>
            <person name="Chen C."/>
            <person name="Bauer D."/>
            <person name="Andreopoulos W."/>
            <person name="Pangilinan J."/>
            <person name="LaButti K."/>
            <person name="Riley R."/>
            <person name="Lipzen A."/>
            <person name="Clum A."/>
            <person name="Drula E."/>
            <person name="Henrissat B."/>
            <person name="Kohler A."/>
            <person name="Grigoriev I.V."/>
            <person name="Martin F.M."/>
            <person name="Hacquard S."/>
        </authorList>
    </citation>
    <scope>NUCLEOTIDE SEQUENCE</scope>
    <source>
        <strain evidence="1">MPI-CAGE-AT-0021</strain>
    </source>
</reference>
<dbReference type="AlphaFoldDB" id="A0A9P9IYG3"/>
<sequence length="100" mass="11317">MAQRWLEIPDDGEQEEKSWLRRLRGYEHLVDRSRTSSPSDDVVSVADICASRESNRQQEKLGTAVESQCLNNISLGASKRKISPEIALYVNSAVKRAKQE</sequence>
<protein>
    <submittedName>
        <fullName evidence="1">Uncharacterized protein</fullName>
    </submittedName>
</protein>